<proteinExistence type="predicted"/>
<accession>A0A225WGR3</accession>
<reference evidence="2" key="1">
    <citation type="submission" date="2017-03" db="EMBL/GenBank/DDBJ databases">
        <title>Phytopthora megakarya and P. palmivora, two closely related causual agents of cacao black pod achieved similar genome size and gene model numbers by different mechanisms.</title>
        <authorList>
            <person name="Ali S."/>
            <person name="Shao J."/>
            <person name="Larry D.J."/>
            <person name="Kronmiller B."/>
            <person name="Shen D."/>
            <person name="Strem M.D."/>
            <person name="Melnick R.L."/>
            <person name="Guiltinan M.J."/>
            <person name="Tyler B.M."/>
            <person name="Meinhardt L.W."/>
            <person name="Bailey B.A."/>
        </authorList>
    </citation>
    <scope>NUCLEOTIDE SEQUENCE [LARGE SCALE GENOMIC DNA]</scope>
    <source>
        <strain evidence="2">zdho120</strain>
    </source>
</reference>
<dbReference type="Proteomes" id="UP000198211">
    <property type="component" value="Unassembled WGS sequence"/>
</dbReference>
<comment type="caution">
    <text evidence="1">The sequence shown here is derived from an EMBL/GenBank/DDBJ whole genome shotgun (WGS) entry which is preliminary data.</text>
</comment>
<evidence type="ECO:0000313" key="1">
    <source>
        <dbReference type="EMBL" id="OWZ16438.1"/>
    </source>
</evidence>
<evidence type="ECO:0000313" key="2">
    <source>
        <dbReference type="Proteomes" id="UP000198211"/>
    </source>
</evidence>
<dbReference type="AlphaFoldDB" id="A0A225WGR3"/>
<organism evidence="1 2">
    <name type="scientific">Phytophthora megakarya</name>
    <dbReference type="NCBI Taxonomy" id="4795"/>
    <lineage>
        <taxon>Eukaryota</taxon>
        <taxon>Sar</taxon>
        <taxon>Stramenopiles</taxon>
        <taxon>Oomycota</taxon>
        <taxon>Peronosporomycetes</taxon>
        <taxon>Peronosporales</taxon>
        <taxon>Peronosporaceae</taxon>
        <taxon>Phytophthora</taxon>
    </lineage>
</organism>
<keyword evidence="2" id="KW-1185">Reference proteome</keyword>
<name>A0A225WGR3_9STRA</name>
<gene>
    <name evidence="1" type="ORF">PHMEG_0009775</name>
</gene>
<dbReference type="EMBL" id="NBNE01000934">
    <property type="protein sequence ID" value="OWZ16438.1"/>
    <property type="molecule type" value="Genomic_DNA"/>
</dbReference>
<protein>
    <submittedName>
        <fullName evidence="1">Uncharacterized protein</fullName>
    </submittedName>
</protein>
<sequence>MWSWSCFCRQGSQEDTRSITFLAKPTAKINNESAALRLASGAEITSVDSTFARKVGCTIDNSQRQECVEIG</sequence>